<keyword evidence="2" id="KW-1185">Reference proteome</keyword>
<protein>
    <recommendedName>
        <fullName evidence="3">Bacteriophage lambda head decoration protein D</fullName>
    </recommendedName>
</protein>
<dbReference type="EMBL" id="FOFU01000004">
    <property type="protein sequence ID" value="SEQ45766.1"/>
    <property type="molecule type" value="Genomic_DNA"/>
</dbReference>
<accession>A0A1H9G6K4</accession>
<proteinExistence type="predicted"/>
<sequence>MEKVEEFFDRGVLHAGHPPIVDYATLATSSKNLKAGTVLKSANGGLAPAGDSDTPCAVLLADVPAHSSEATTGVPVVVHGLVVKSRLLDFSSSAEAVASETLSAKLPAAGIYLVQGGWSESNFH</sequence>
<dbReference type="Proteomes" id="UP000182360">
    <property type="component" value="Unassembled WGS sequence"/>
</dbReference>
<reference evidence="1 2" key="1">
    <citation type="submission" date="2016-10" db="EMBL/GenBank/DDBJ databases">
        <authorList>
            <person name="de Groot N.N."/>
        </authorList>
    </citation>
    <scope>NUCLEOTIDE SEQUENCE [LARGE SCALE GENOMIC DNA]</scope>
    <source>
        <strain evidence="1 2">B25</strain>
    </source>
</reference>
<name>A0A1H9G6K4_9SPIR</name>
<evidence type="ECO:0000313" key="2">
    <source>
        <dbReference type="Proteomes" id="UP000182360"/>
    </source>
</evidence>
<organism evidence="1 2">
    <name type="scientific">Treponema bryantii</name>
    <dbReference type="NCBI Taxonomy" id="163"/>
    <lineage>
        <taxon>Bacteria</taxon>
        <taxon>Pseudomonadati</taxon>
        <taxon>Spirochaetota</taxon>
        <taxon>Spirochaetia</taxon>
        <taxon>Spirochaetales</taxon>
        <taxon>Treponemataceae</taxon>
        <taxon>Treponema</taxon>
    </lineage>
</organism>
<gene>
    <name evidence="1" type="ORF">SAMN04487977_104299</name>
</gene>
<dbReference type="AlphaFoldDB" id="A0A1H9G6K4"/>
<dbReference type="RefSeq" id="WP_074643435.1">
    <property type="nucleotide sequence ID" value="NZ_FOFU01000004.1"/>
</dbReference>
<evidence type="ECO:0008006" key="3">
    <source>
        <dbReference type="Google" id="ProtNLM"/>
    </source>
</evidence>
<evidence type="ECO:0000313" key="1">
    <source>
        <dbReference type="EMBL" id="SEQ45766.1"/>
    </source>
</evidence>